<name>A0A0F2LXY9_SPOSC</name>
<dbReference type="EMBL" id="AXCR01000011">
    <property type="protein sequence ID" value="KJR81704.1"/>
    <property type="molecule type" value="Genomic_DNA"/>
</dbReference>
<dbReference type="RefSeq" id="XP_016584380.1">
    <property type="nucleotide sequence ID" value="XM_016727877.1"/>
</dbReference>
<evidence type="ECO:0000313" key="2">
    <source>
        <dbReference type="Proteomes" id="UP000033710"/>
    </source>
</evidence>
<dbReference type="Proteomes" id="UP000033710">
    <property type="component" value="Unassembled WGS sequence"/>
</dbReference>
<dbReference type="KEGG" id="ssck:SPSK_00935"/>
<protein>
    <submittedName>
        <fullName evidence="1">Uncharacterized protein</fullName>
    </submittedName>
</protein>
<evidence type="ECO:0000313" key="1">
    <source>
        <dbReference type="EMBL" id="KJR81704.1"/>
    </source>
</evidence>
<organism evidence="1 2">
    <name type="scientific">Sporothrix schenckii 1099-18</name>
    <dbReference type="NCBI Taxonomy" id="1397361"/>
    <lineage>
        <taxon>Eukaryota</taxon>
        <taxon>Fungi</taxon>
        <taxon>Dikarya</taxon>
        <taxon>Ascomycota</taxon>
        <taxon>Pezizomycotina</taxon>
        <taxon>Sordariomycetes</taxon>
        <taxon>Sordariomycetidae</taxon>
        <taxon>Ophiostomatales</taxon>
        <taxon>Ophiostomataceae</taxon>
        <taxon>Sporothrix</taxon>
    </lineage>
</organism>
<dbReference type="AlphaFoldDB" id="A0A0F2LXY9"/>
<dbReference type="GeneID" id="27663154"/>
<gene>
    <name evidence="1" type="ORF">SPSK_00935</name>
</gene>
<dbReference type="VEuPathDB" id="FungiDB:SPSK_00935"/>
<sequence length="126" mass="13502">MQAAKQNKSRAKEEKDMAISKGSGRSYLIVAVSDDDGGRCEIVGASGGETRTVGRGSWRGGAAERGVRPCCKADEEWRGKKPVQLNAESGMLLAAVDLDSISCERSFLCGVMLEDGDEFIVTKKET</sequence>
<comment type="caution">
    <text evidence="1">The sequence shown here is derived from an EMBL/GenBank/DDBJ whole genome shotgun (WGS) entry which is preliminary data.</text>
</comment>
<reference evidence="1 2" key="2">
    <citation type="journal article" date="2015" name="Eukaryot. Cell">
        <title>Asexual propagation of a virulent clone complex in a human and feline outbreak of sporotrichosis.</title>
        <authorList>
            <person name="Teixeira Mde M."/>
            <person name="Rodrigues A.M."/>
            <person name="Tsui C.K."/>
            <person name="de Almeida L.G."/>
            <person name="Van Diepeningen A.D."/>
            <person name="van den Ende B.G."/>
            <person name="Fernandes G.F."/>
            <person name="Kano R."/>
            <person name="Hamelin R.C."/>
            <person name="Lopes-Bezerra L.M."/>
            <person name="Vasconcelos A.T."/>
            <person name="de Hoog S."/>
            <person name="de Camargo Z.P."/>
            <person name="Felipe M.S."/>
        </authorList>
    </citation>
    <scope>NUCLEOTIDE SEQUENCE [LARGE SCALE GENOMIC DNA]</scope>
    <source>
        <strain evidence="1 2">1099-18</strain>
    </source>
</reference>
<accession>A0A0F2LXY9</accession>
<reference evidence="1 2" key="1">
    <citation type="journal article" date="2014" name="BMC Genomics">
        <title>Comparative genomics of the major fungal agents of human and animal Sporotrichosis: Sporothrix schenckii and Sporothrix brasiliensis.</title>
        <authorList>
            <person name="Teixeira M.M."/>
            <person name="de Almeida L.G."/>
            <person name="Kubitschek-Barreira P."/>
            <person name="Alves F.L."/>
            <person name="Kioshima E.S."/>
            <person name="Abadio A.K."/>
            <person name="Fernandes L."/>
            <person name="Derengowski L.S."/>
            <person name="Ferreira K.S."/>
            <person name="Souza R.C."/>
            <person name="Ruiz J.C."/>
            <person name="de Andrade N.C."/>
            <person name="Paes H.C."/>
            <person name="Nicola A.M."/>
            <person name="Albuquerque P."/>
            <person name="Gerber A.L."/>
            <person name="Martins V.P."/>
            <person name="Peconick L.D."/>
            <person name="Neto A.V."/>
            <person name="Chaucanez C.B."/>
            <person name="Silva P.A."/>
            <person name="Cunha O.L."/>
            <person name="de Oliveira F.F."/>
            <person name="dos Santos T.C."/>
            <person name="Barros A.L."/>
            <person name="Soares M.A."/>
            <person name="de Oliveira L.M."/>
            <person name="Marini M.M."/>
            <person name="Villalobos-Duno H."/>
            <person name="Cunha M.M."/>
            <person name="de Hoog S."/>
            <person name="da Silveira J.F."/>
            <person name="Henrissat B."/>
            <person name="Nino-Vega G.A."/>
            <person name="Cisalpino P.S."/>
            <person name="Mora-Montes H.M."/>
            <person name="Almeida S.R."/>
            <person name="Stajich J.E."/>
            <person name="Lopes-Bezerra L.M."/>
            <person name="Vasconcelos A.T."/>
            <person name="Felipe M.S."/>
        </authorList>
    </citation>
    <scope>NUCLEOTIDE SEQUENCE [LARGE SCALE GENOMIC DNA]</scope>
    <source>
        <strain evidence="1 2">1099-18</strain>
    </source>
</reference>
<proteinExistence type="predicted"/>